<evidence type="ECO:0000256" key="1">
    <source>
        <dbReference type="SAM" id="SignalP"/>
    </source>
</evidence>
<dbReference type="Proteomes" id="UP000663851">
    <property type="component" value="Unassembled WGS sequence"/>
</dbReference>
<comment type="caution">
    <text evidence="2">The sequence shown here is derived from an EMBL/GenBank/DDBJ whole genome shotgun (WGS) entry which is preliminary data.</text>
</comment>
<accession>A0A820K789</accession>
<organism evidence="2 3">
    <name type="scientific">Rotaria socialis</name>
    <dbReference type="NCBI Taxonomy" id="392032"/>
    <lineage>
        <taxon>Eukaryota</taxon>
        <taxon>Metazoa</taxon>
        <taxon>Spiralia</taxon>
        <taxon>Gnathifera</taxon>
        <taxon>Rotifera</taxon>
        <taxon>Eurotatoria</taxon>
        <taxon>Bdelloidea</taxon>
        <taxon>Philodinida</taxon>
        <taxon>Philodinidae</taxon>
        <taxon>Rotaria</taxon>
    </lineage>
</organism>
<gene>
    <name evidence="2" type="ORF">HFQ381_LOCUS15853</name>
</gene>
<reference evidence="2" key="1">
    <citation type="submission" date="2021-02" db="EMBL/GenBank/DDBJ databases">
        <authorList>
            <person name="Nowell W R."/>
        </authorList>
    </citation>
    <scope>NUCLEOTIDE SEQUENCE</scope>
</reference>
<sequence length="299" mass="34642">MSILQNILFLAHEVLLSFSGVSPFIDAALITYSDYRIDFTSILKSHFDFIYRHIQPDQVFQIEQFTRLRSLALPDVKTSWLQLILSNLYKLEHLRSLTLVTTQLSGRIYERSDCLITFTVENRLNCLPLSRLQQLTIANCSSDYKLEVSPHYRISTNYCLLSSVSFPVMEELLRSLIKFGGTLNEDVVKWLHDMEEIFDRVQLRPSNKFMVTQSYFNIPDLSTFQIEIVKAFQLSTPSKVSLISTIPQQEKENENSRVDLINDNQIKSFEALENKCLRRNEQGYESPILVNINGLDLKV</sequence>
<keyword evidence="1" id="KW-0732">Signal</keyword>
<name>A0A820K789_9BILA</name>
<dbReference type="AlphaFoldDB" id="A0A820K789"/>
<evidence type="ECO:0000313" key="2">
    <source>
        <dbReference type="EMBL" id="CAF4337137.1"/>
    </source>
</evidence>
<feature type="chain" id="PRO_5032602530" evidence="1">
    <location>
        <begin position="28"/>
        <end position="299"/>
    </location>
</feature>
<evidence type="ECO:0000313" key="3">
    <source>
        <dbReference type="Proteomes" id="UP000663851"/>
    </source>
</evidence>
<proteinExistence type="predicted"/>
<dbReference type="EMBL" id="CAJOBO010001097">
    <property type="protein sequence ID" value="CAF4337137.1"/>
    <property type="molecule type" value="Genomic_DNA"/>
</dbReference>
<protein>
    <submittedName>
        <fullName evidence="2">Uncharacterized protein</fullName>
    </submittedName>
</protein>
<feature type="signal peptide" evidence="1">
    <location>
        <begin position="1"/>
        <end position="27"/>
    </location>
</feature>